<evidence type="ECO:0000256" key="1">
    <source>
        <dbReference type="ARBA" id="ARBA00001974"/>
    </source>
</evidence>
<dbReference type="Pfam" id="PF03486">
    <property type="entry name" value="HI0933_like"/>
    <property type="match status" value="1"/>
</dbReference>
<dbReference type="PANTHER" id="PTHR42887">
    <property type="entry name" value="OS12G0638800 PROTEIN"/>
    <property type="match status" value="1"/>
</dbReference>
<sequence>MKVAIIGGGAAGFFAALSVAEHHPKASISILEKSPKLLSKVKVSGGGRCNVTNGTESIKDLWKAYPRGGRALKKLFPIFNTKHTYEWFESRGVPLMIQEDNCVFPVSQDSQSIIDCFLDQAKKSKIDIRTRCGVERIREVENFQIALSISKGEEEIFDKVIIATGGSPKRKGLEWLEELGHKIENPVPSLFTFNMPSESIRSLMGVVVEETITTIQGTALKSDGPLLITHWGMSGPSILKLSAFGARMLSEMNYEFNVQVNWVNEVNNEVVKQELQSVLKDHGKKLLTNYRPYGLPDRLWQYLLVKSELPADRIWSDIGKKGMNKLVTLLTNDVYEVKGKTTFKEEFVTCGGVSLESINMKTMESKVVKNLYFSGEVMDIDAITGGYNFQGAWTTGYVAGMLK</sequence>
<dbReference type="Gene3D" id="2.40.30.10">
    <property type="entry name" value="Translation factors"/>
    <property type="match status" value="1"/>
</dbReference>
<accession>A0AA37SJZ5</accession>
<evidence type="ECO:0000313" key="7">
    <source>
        <dbReference type="Proteomes" id="UP001156666"/>
    </source>
</evidence>
<feature type="domain" description="RsdA/BaiN/AoA(So)-like Rossmann fold-like" evidence="4">
    <location>
        <begin position="2"/>
        <end position="401"/>
    </location>
</feature>
<dbReference type="InterPro" id="IPR023166">
    <property type="entry name" value="BaiN-like_dom_sf"/>
</dbReference>
<keyword evidence="7" id="KW-1185">Reference proteome</keyword>
<dbReference type="AlphaFoldDB" id="A0AA37SJZ5"/>
<dbReference type="PANTHER" id="PTHR42887:SF2">
    <property type="entry name" value="OS12G0638800 PROTEIN"/>
    <property type="match status" value="1"/>
</dbReference>
<dbReference type="RefSeq" id="WP_235294678.1">
    <property type="nucleotide sequence ID" value="NZ_BSOH01000003.1"/>
</dbReference>
<organism evidence="6 7">
    <name type="scientific">Portibacter lacus</name>
    <dbReference type="NCBI Taxonomy" id="1099794"/>
    <lineage>
        <taxon>Bacteria</taxon>
        <taxon>Pseudomonadati</taxon>
        <taxon>Bacteroidota</taxon>
        <taxon>Saprospiria</taxon>
        <taxon>Saprospirales</taxon>
        <taxon>Haliscomenobacteraceae</taxon>
        <taxon>Portibacter</taxon>
    </lineage>
</organism>
<evidence type="ECO:0000313" key="6">
    <source>
        <dbReference type="EMBL" id="GLR16036.1"/>
    </source>
</evidence>
<feature type="domain" description="RsdA/BaiN/AoA(So)-like insert" evidence="5">
    <location>
        <begin position="187"/>
        <end position="348"/>
    </location>
</feature>
<gene>
    <name evidence="6" type="ORF">GCM10007940_06510</name>
</gene>
<keyword evidence="3" id="KW-0274">FAD</keyword>
<dbReference type="InterPro" id="IPR055178">
    <property type="entry name" value="RsdA/BaiN/AoA(So)-like_dom"/>
</dbReference>
<protein>
    <submittedName>
        <fullName evidence="6">Flavoprotein</fullName>
    </submittedName>
</protein>
<dbReference type="Pfam" id="PF22780">
    <property type="entry name" value="HI0933_like_1st"/>
    <property type="match status" value="1"/>
</dbReference>
<dbReference type="SUPFAM" id="SSF160996">
    <property type="entry name" value="HI0933 insert domain-like"/>
    <property type="match status" value="1"/>
</dbReference>
<dbReference type="InterPro" id="IPR057661">
    <property type="entry name" value="RsdA/BaiN/AoA(So)_Rossmann"/>
</dbReference>
<dbReference type="SUPFAM" id="SSF51905">
    <property type="entry name" value="FAD/NAD(P)-binding domain"/>
    <property type="match status" value="1"/>
</dbReference>
<keyword evidence="2" id="KW-0285">Flavoprotein</keyword>
<name>A0AA37SJZ5_9BACT</name>
<dbReference type="PRINTS" id="PR00411">
    <property type="entry name" value="PNDRDTASEI"/>
</dbReference>
<evidence type="ECO:0000259" key="5">
    <source>
        <dbReference type="Pfam" id="PF22780"/>
    </source>
</evidence>
<reference evidence="6" key="1">
    <citation type="journal article" date="2014" name="Int. J. Syst. Evol. Microbiol.">
        <title>Complete genome sequence of Corynebacterium casei LMG S-19264T (=DSM 44701T), isolated from a smear-ripened cheese.</title>
        <authorList>
            <consortium name="US DOE Joint Genome Institute (JGI-PGF)"/>
            <person name="Walter F."/>
            <person name="Albersmeier A."/>
            <person name="Kalinowski J."/>
            <person name="Ruckert C."/>
        </authorList>
    </citation>
    <scope>NUCLEOTIDE SEQUENCE</scope>
    <source>
        <strain evidence="6">NBRC 108769</strain>
    </source>
</reference>
<evidence type="ECO:0000256" key="3">
    <source>
        <dbReference type="ARBA" id="ARBA00022827"/>
    </source>
</evidence>
<dbReference type="PRINTS" id="PR00368">
    <property type="entry name" value="FADPNR"/>
</dbReference>
<evidence type="ECO:0000259" key="4">
    <source>
        <dbReference type="Pfam" id="PF03486"/>
    </source>
</evidence>
<dbReference type="EMBL" id="BSOH01000003">
    <property type="protein sequence ID" value="GLR16036.1"/>
    <property type="molecule type" value="Genomic_DNA"/>
</dbReference>
<dbReference type="Gene3D" id="1.10.8.260">
    <property type="entry name" value="HI0933 insert domain-like"/>
    <property type="match status" value="1"/>
</dbReference>
<comment type="cofactor">
    <cofactor evidence="1">
        <name>FAD</name>
        <dbReference type="ChEBI" id="CHEBI:57692"/>
    </cofactor>
</comment>
<dbReference type="InterPro" id="IPR004792">
    <property type="entry name" value="BaiN-like"/>
</dbReference>
<reference evidence="6" key="2">
    <citation type="submission" date="2023-01" db="EMBL/GenBank/DDBJ databases">
        <title>Draft genome sequence of Portibacter lacus strain NBRC 108769.</title>
        <authorList>
            <person name="Sun Q."/>
            <person name="Mori K."/>
        </authorList>
    </citation>
    <scope>NUCLEOTIDE SEQUENCE</scope>
    <source>
        <strain evidence="6">NBRC 108769</strain>
    </source>
</reference>
<dbReference type="InterPro" id="IPR036188">
    <property type="entry name" value="FAD/NAD-bd_sf"/>
</dbReference>
<dbReference type="NCBIfam" id="TIGR00275">
    <property type="entry name" value="aminoacetone oxidase family FAD-binding enzyme"/>
    <property type="match status" value="1"/>
</dbReference>
<comment type="caution">
    <text evidence="6">The sequence shown here is derived from an EMBL/GenBank/DDBJ whole genome shotgun (WGS) entry which is preliminary data.</text>
</comment>
<proteinExistence type="predicted"/>
<evidence type="ECO:0000256" key="2">
    <source>
        <dbReference type="ARBA" id="ARBA00022630"/>
    </source>
</evidence>
<dbReference type="Proteomes" id="UP001156666">
    <property type="component" value="Unassembled WGS sequence"/>
</dbReference>
<dbReference type="Gene3D" id="3.50.50.60">
    <property type="entry name" value="FAD/NAD(P)-binding domain"/>
    <property type="match status" value="1"/>
</dbReference>